<dbReference type="AlphaFoldDB" id="A0A1T4LIN4"/>
<dbReference type="InterPro" id="IPR013785">
    <property type="entry name" value="Aldolase_TIM"/>
</dbReference>
<keyword evidence="10" id="KW-1185">Reference proteome</keyword>
<dbReference type="PIRSF" id="PIRSF005536">
    <property type="entry name" value="Agal"/>
    <property type="match status" value="1"/>
</dbReference>
<evidence type="ECO:0000256" key="1">
    <source>
        <dbReference type="ARBA" id="ARBA00001255"/>
    </source>
</evidence>
<feature type="active site" description="Nucleophile" evidence="6">
    <location>
        <position position="471"/>
    </location>
</feature>
<dbReference type="Gene3D" id="3.20.20.70">
    <property type="entry name" value="Aldolase class I"/>
    <property type="match status" value="1"/>
</dbReference>
<name>A0A1T4LIN4_9LACT</name>
<dbReference type="Gene3D" id="2.60.40.1180">
    <property type="entry name" value="Golgi alpha-mannosidase II"/>
    <property type="match status" value="1"/>
</dbReference>
<dbReference type="PANTHER" id="PTHR43053">
    <property type="entry name" value="GLYCOSIDASE FAMILY 31"/>
    <property type="match status" value="1"/>
</dbReference>
<dbReference type="Gene3D" id="2.70.98.60">
    <property type="entry name" value="alpha-galactosidase from lactobacil brevis"/>
    <property type="match status" value="1"/>
</dbReference>
<sequence length="725" mass="81939">MIKVQDQLFNIIAGQFSLILGVHHGYVTVKHLGGAIDEYRQSNPLVEKDHAFSGGPYSDDRTYSPDTQRHVVGQLGRSDFRQPSVIIEHHQNQVTDFKFESAEVLKEFDGPKGLPMPRLTAESEILHLQLIDEVASLKLHLYYVTYPEYSTIGQFTKIENIGDETVNVHKLLSAMIDLPNGQYDLMTLQGYYGMERKVVRQPLQQGLIEIGSIRGSSGHGQTPALILLDHLTQEEYGEALSLQLMYSGNFEAFAQTNQLGELRLGIGINETQFSYDLAPGASFDTPFVIYQHTYQGLNALTQLSHQFIQAQVLPQPHQYQLRPILINNWEATYFDFNSKKLKAIAKQAAEVGIELFVLDDGWFGKRQNDLSSLGDWVVNTEKLGGELSELIDYVHDLGLQFGLWIEPEMISEDSDLYRQHPDWVIQVPGRSHTYSRSQLVLNLANPEVVSYLKATFDELLANHKIDYIKWDSNRNISDVGNGSTYLDTMKQSHQYVLGLYELASYLTNKYPNILFESCSGGGGRNDLGMMAYFDQTWTSDNTDAIERLNIQYGSSMLFPAIHMGAHVSAAPNHQMKRMTSLNTRGHVAMMGNLGYELDITSMTEAQLMKVSQQVATYKTIRPVIQLGKQVRLMNPLDSSNQPQNYTAVQHYNDETVVLTVVKVLSTMEKMEPVVKLKHLELNADYQLVGKEHIIYSGAELMYAGISLNFPPGDFVSQQWVFKRIK</sequence>
<dbReference type="PRINTS" id="PR00743">
    <property type="entry name" value="GLHYDRLASE36"/>
</dbReference>
<dbReference type="Pfam" id="PF16874">
    <property type="entry name" value="Glyco_hydro_36C"/>
    <property type="match status" value="1"/>
</dbReference>
<dbReference type="InterPro" id="IPR017853">
    <property type="entry name" value="GH"/>
</dbReference>
<evidence type="ECO:0000256" key="4">
    <source>
        <dbReference type="ARBA" id="ARBA00023295"/>
    </source>
</evidence>
<dbReference type="InterPro" id="IPR002252">
    <property type="entry name" value="Glyco_hydro_36"/>
</dbReference>
<comment type="catalytic activity">
    <reaction evidence="1 5">
        <text>Hydrolysis of terminal, non-reducing alpha-D-galactose residues in alpha-D-galactosides, including galactose oligosaccharides, galactomannans and galactolipids.</text>
        <dbReference type="EC" id="3.2.1.22"/>
    </reaction>
</comment>
<evidence type="ECO:0000313" key="9">
    <source>
        <dbReference type="EMBL" id="SJZ54570.1"/>
    </source>
</evidence>
<protein>
    <recommendedName>
        <fullName evidence="2 5">Alpha-galactosidase</fullName>
        <ecNumber evidence="2 5">3.2.1.22</ecNumber>
    </recommendedName>
</protein>
<feature type="domain" description="Glycosyl hydrolase family 36 C-terminal" evidence="7">
    <location>
        <begin position="652"/>
        <end position="721"/>
    </location>
</feature>
<dbReference type="PANTHER" id="PTHR43053:SF3">
    <property type="entry name" value="ALPHA-GALACTOSIDASE C-RELATED"/>
    <property type="match status" value="1"/>
</dbReference>
<dbReference type="SUPFAM" id="SSF51445">
    <property type="entry name" value="(Trans)glycosidases"/>
    <property type="match status" value="1"/>
</dbReference>
<comment type="similarity">
    <text evidence="5">Belongs to the glycosyl hydrolase.</text>
</comment>
<dbReference type="InterPro" id="IPR031705">
    <property type="entry name" value="Glyco_hydro_36_C"/>
</dbReference>
<dbReference type="Pfam" id="PF16875">
    <property type="entry name" value="Glyco_hydro_36N"/>
    <property type="match status" value="1"/>
</dbReference>
<accession>A0A1T4LIN4</accession>
<keyword evidence="3 5" id="KW-0378">Hydrolase</keyword>
<dbReference type="EMBL" id="FUWO01000008">
    <property type="protein sequence ID" value="SJZ54570.1"/>
    <property type="molecule type" value="Genomic_DNA"/>
</dbReference>
<proteinExistence type="inferred from homology"/>
<evidence type="ECO:0000259" key="7">
    <source>
        <dbReference type="Pfam" id="PF16874"/>
    </source>
</evidence>
<dbReference type="FunFam" id="3.20.20.70:FF:000118">
    <property type="entry name" value="Alpha-galactosidase"/>
    <property type="match status" value="1"/>
</dbReference>
<evidence type="ECO:0000256" key="3">
    <source>
        <dbReference type="ARBA" id="ARBA00022801"/>
    </source>
</evidence>
<dbReference type="InterPro" id="IPR038417">
    <property type="entry name" value="Alpga-gal_N_sf"/>
</dbReference>
<dbReference type="Proteomes" id="UP000189941">
    <property type="component" value="Unassembled WGS sequence"/>
</dbReference>
<dbReference type="OrthoDB" id="9758822at2"/>
<dbReference type="STRING" id="1121925.SAMN02746011_01089"/>
<keyword evidence="4 5" id="KW-0326">Glycosidase</keyword>
<feature type="domain" description="Glycosyl hydrolase family 36 N-terminal" evidence="8">
    <location>
        <begin position="25"/>
        <end position="278"/>
    </location>
</feature>
<evidence type="ECO:0000256" key="2">
    <source>
        <dbReference type="ARBA" id="ARBA00012755"/>
    </source>
</evidence>
<feature type="active site" description="Proton donor" evidence="6">
    <location>
        <position position="540"/>
    </location>
</feature>
<evidence type="ECO:0000259" key="8">
    <source>
        <dbReference type="Pfam" id="PF16875"/>
    </source>
</evidence>
<dbReference type="InterPro" id="IPR031704">
    <property type="entry name" value="Glyco_hydro_36_N"/>
</dbReference>
<evidence type="ECO:0000256" key="5">
    <source>
        <dbReference type="PIRNR" id="PIRNR005536"/>
    </source>
</evidence>
<dbReference type="Pfam" id="PF02065">
    <property type="entry name" value="Melibiase"/>
    <property type="match status" value="1"/>
</dbReference>
<dbReference type="GO" id="GO:0016052">
    <property type="term" value="P:carbohydrate catabolic process"/>
    <property type="evidence" value="ECO:0007669"/>
    <property type="project" value="InterPro"/>
</dbReference>
<organism evidence="9 10">
    <name type="scientific">Globicatella sulfidifaciens DSM 15739</name>
    <dbReference type="NCBI Taxonomy" id="1121925"/>
    <lineage>
        <taxon>Bacteria</taxon>
        <taxon>Bacillati</taxon>
        <taxon>Bacillota</taxon>
        <taxon>Bacilli</taxon>
        <taxon>Lactobacillales</taxon>
        <taxon>Aerococcaceae</taxon>
        <taxon>Globicatella</taxon>
    </lineage>
</organism>
<dbReference type="RefSeq" id="WP_078755847.1">
    <property type="nucleotide sequence ID" value="NZ_FUWO01000008.1"/>
</dbReference>
<dbReference type="GO" id="GO:0004557">
    <property type="term" value="F:alpha-galactosidase activity"/>
    <property type="evidence" value="ECO:0007669"/>
    <property type="project" value="UniProtKB-UniRule"/>
</dbReference>
<dbReference type="CDD" id="cd14791">
    <property type="entry name" value="GH36"/>
    <property type="match status" value="1"/>
</dbReference>
<reference evidence="10" key="1">
    <citation type="submission" date="2017-02" db="EMBL/GenBank/DDBJ databases">
        <authorList>
            <person name="Varghese N."/>
            <person name="Submissions S."/>
        </authorList>
    </citation>
    <scope>NUCLEOTIDE SEQUENCE [LARGE SCALE GENOMIC DNA]</scope>
    <source>
        <strain evidence="10">DSM 15739</strain>
    </source>
</reference>
<dbReference type="InterPro" id="IPR050985">
    <property type="entry name" value="Alpha-glycosidase_related"/>
</dbReference>
<evidence type="ECO:0000313" key="10">
    <source>
        <dbReference type="Proteomes" id="UP000189941"/>
    </source>
</evidence>
<gene>
    <name evidence="9" type="ORF">SAMN02746011_01089</name>
</gene>
<dbReference type="InterPro" id="IPR013780">
    <property type="entry name" value="Glyco_hydro_b"/>
</dbReference>
<evidence type="ECO:0000256" key="6">
    <source>
        <dbReference type="PIRSR" id="PIRSR005536-1"/>
    </source>
</evidence>
<dbReference type="EC" id="3.2.1.22" evidence="2 5"/>